<evidence type="ECO:0000313" key="7">
    <source>
        <dbReference type="EMBL" id="SHJ10486.1"/>
    </source>
</evidence>
<dbReference type="AlphaFoldDB" id="A0A8G2F7U6"/>
<dbReference type="EMBL" id="JBFSOO010000005">
    <property type="protein sequence ID" value="MEZ6853557.1"/>
    <property type="molecule type" value="Genomic_DNA"/>
</dbReference>
<dbReference type="Proteomes" id="UP001568358">
    <property type="component" value="Unassembled WGS sequence"/>
</dbReference>
<dbReference type="InterPro" id="IPR000524">
    <property type="entry name" value="Tscrpt_reg_HTH_GntR"/>
</dbReference>
<dbReference type="Gene3D" id="1.10.10.10">
    <property type="entry name" value="Winged helix-like DNA-binding domain superfamily/Winged helix DNA-binding domain"/>
    <property type="match status" value="1"/>
</dbReference>
<protein>
    <submittedName>
        <fullName evidence="6">FadR/GntR family transcriptional regulator</fullName>
    </submittedName>
    <submittedName>
        <fullName evidence="7">Transcriptional regulator, GntR family</fullName>
    </submittedName>
</protein>
<comment type="caution">
    <text evidence="7">The sequence shown here is derived from an EMBL/GenBank/DDBJ whole genome shotgun (WGS) entry which is preliminary data.</text>
</comment>
<dbReference type="PANTHER" id="PTHR43537:SF5">
    <property type="entry name" value="UXU OPERON TRANSCRIPTIONAL REGULATOR"/>
    <property type="match status" value="1"/>
</dbReference>
<dbReference type="Proteomes" id="UP000184001">
    <property type="component" value="Unassembled WGS sequence"/>
</dbReference>
<evidence type="ECO:0000256" key="3">
    <source>
        <dbReference type="ARBA" id="ARBA00023163"/>
    </source>
</evidence>
<evidence type="ECO:0000256" key="2">
    <source>
        <dbReference type="ARBA" id="ARBA00023125"/>
    </source>
</evidence>
<keyword evidence="3" id="KW-0804">Transcription</keyword>
<dbReference type="SUPFAM" id="SSF48008">
    <property type="entry name" value="GntR ligand-binding domain-like"/>
    <property type="match status" value="1"/>
</dbReference>
<keyword evidence="1" id="KW-0805">Transcription regulation</keyword>
<dbReference type="PANTHER" id="PTHR43537">
    <property type="entry name" value="TRANSCRIPTIONAL REGULATOR, GNTR FAMILY"/>
    <property type="match status" value="1"/>
</dbReference>
<feature type="domain" description="HTH gntR-type" evidence="5">
    <location>
        <begin position="16"/>
        <end position="84"/>
    </location>
</feature>
<dbReference type="Pfam" id="PF07729">
    <property type="entry name" value="FCD"/>
    <property type="match status" value="1"/>
</dbReference>
<dbReference type="PRINTS" id="PR00035">
    <property type="entry name" value="HTHGNTR"/>
</dbReference>
<dbReference type="InterPro" id="IPR036390">
    <property type="entry name" value="WH_DNA-bd_sf"/>
</dbReference>
<name>A0A8G2F7U6_9BACT</name>
<evidence type="ECO:0000256" key="4">
    <source>
        <dbReference type="SAM" id="MobiDB-lite"/>
    </source>
</evidence>
<dbReference type="InterPro" id="IPR011711">
    <property type="entry name" value="GntR_C"/>
</dbReference>
<dbReference type="EMBL" id="FQZR01000003">
    <property type="protein sequence ID" value="SHJ10486.1"/>
    <property type="molecule type" value="Genomic_DNA"/>
</dbReference>
<dbReference type="InterPro" id="IPR008920">
    <property type="entry name" value="TF_FadR/GntR_C"/>
</dbReference>
<feature type="compositionally biased region" description="Basic and acidic residues" evidence="4">
    <location>
        <begin position="1"/>
        <end position="10"/>
    </location>
</feature>
<dbReference type="Pfam" id="PF00392">
    <property type="entry name" value="GntR"/>
    <property type="match status" value="1"/>
</dbReference>
<evidence type="ECO:0000313" key="8">
    <source>
        <dbReference type="Proteomes" id="UP000184001"/>
    </source>
</evidence>
<evidence type="ECO:0000256" key="1">
    <source>
        <dbReference type="ARBA" id="ARBA00023015"/>
    </source>
</evidence>
<dbReference type="SMART" id="SM00345">
    <property type="entry name" value="HTH_GNTR"/>
    <property type="match status" value="1"/>
</dbReference>
<dbReference type="GO" id="GO:0003677">
    <property type="term" value="F:DNA binding"/>
    <property type="evidence" value="ECO:0007669"/>
    <property type="project" value="UniProtKB-KW"/>
</dbReference>
<accession>A0A8G2F7U6</accession>
<dbReference type="SUPFAM" id="SSF46785">
    <property type="entry name" value="Winged helix' DNA-binding domain"/>
    <property type="match status" value="1"/>
</dbReference>
<sequence length="241" mass="27829">MSSSKKETGNRRTKQRRVHEHIADQLRDLITSGEFPSGKRLPSERKLSEIFSVSRHGVREALRKLEEQGLVFSRQGDGTYVRKIEEAQGRKPVSAALDRNKCRYVEVLELRKVIEPQIAAIAARYITEEELVELRRVLDEQIDDISQGRNGSEADCEFHKLIAAGTRNSVMLEMVTRIHDIVSQSLEFTLENSHRRHWAIETHERILRALETRDPETARKEMYEHIAYVESLALSELEGEE</sequence>
<keyword evidence="2" id="KW-0238">DNA-binding</keyword>
<dbReference type="GO" id="GO:0003700">
    <property type="term" value="F:DNA-binding transcription factor activity"/>
    <property type="evidence" value="ECO:0007669"/>
    <property type="project" value="InterPro"/>
</dbReference>
<proteinExistence type="predicted"/>
<dbReference type="CDD" id="cd07377">
    <property type="entry name" value="WHTH_GntR"/>
    <property type="match status" value="1"/>
</dbReference>
<gene>
    <name evidence="6" type="ORF">AB2Z07_08450</name>
    <name evidence="7" type="ORF">SAMN05660830_01657</name>
</gene>
<evidence type="ECO:0000313" key="6">
    <source>
        <dbReference type="EMBL" id="MEZ6853557.1"/>
    </source>
</evidence>
<dbReference type="RefSeq" id="WP_020000380.1">
    <property type="nucleotide sequence ID" value="NZ_CP192217.1"/>
</dbReference>
<dbReference type="SMART" id="SM00895">
    <property type="entry name" value="FCD"/>
    <property type="match status" value="1"/>
</dbReference>
<dbReference type="InterPro" id="IPR036388">
    <property type="entry name" value="WH-like_DNA-bd_sf"/>
</dbReference>
<reference evidence="7 8" key="1">
    <citation type="submission" date="2016-11" db="EMBL/GenBank/DDBJ databases">
        <authorList>
            <person name="Varghese N."/>
            <person name="Submissions S."/>
        </authorList>
    </citation>
    <scope>NUCLEOTIDE SEQUENCE [LARGE SCALE GENOMIC DNA]</scope>
    <source>
        <strain evidence="7 8">DSM 17919</strain>
    </source>
</reference>
<evidence type="ECO:0000313" key="9">
    <source>
        <dbReference type="Proteomes" id="UP001568358"/>
    </source>
</evidence>
<feature type="region of interest" description="Disordered" evidence="4">
    <location>
        <begin position="1"/>
        <end position="21"/>
    </location>
</feature>
<evidence type="ECO:0000259" key="5">
    <source>
        <dbReference type="PROSITE" id="PS50949"/>
    </source>
</evidence>
<dbReference type="Gene3D" id="1.20.120.530">
    <property type="entry name" value="GntR ligand-binding domain-like"/>
    <property type="match status" value="1"/>
</dbReference>
<reference evidence="6 9" key="2">
    <citation type="submission" date="2024-07" db="EMBL/GenBank/DDBJ databases">
        <title>Active virus-host system and metabolic interactions in a Lokiarchaeon culture.</title>
        <authorList>
            <person name="Ponce Toledo R.I."/>
            <person name="Rodrigues Oliveira T."/>
            <person name="Schleper C."/>
        </authorList>
    </citation>
    <scope>NUCLEOTIDE SEQUENCE [LARGE SCALE GENOMIC DNA]</scope>
    <source>
        <strain evidence="6 9">B35</strain>
    </source>
</reference>
<dbReference type="PROSITE" id="PS50949">
    <property type="entry name" value="HTH_GNTR"/>
    <property type="match status" value="1"/>
</dbReference>
<organism evidence="7 8">
    <name type="scientific">Halodesulfovibrio aestuarii</name>
    <dbReference type="NCBI Taxonomy" id="126333"/>
    <lineage>
        <taxon>Bacteria</taxon>
        <taxon>Pseudomonadati</taxon>
        <taxon>Thermodesulfobacteriota</taxon>
        <taxon>Desulfovibrionia</taxon>
        <taxon>Desulfovibrionales</taxon>
        <taxon>Desulfovibrionaceae</taxon>
        <taxon>Halodesulfovibrio</taxon>
    </lineage>
</organism>
<keyword evidence="9" id="KW-1185">Reference proteome</keyword>